<dbReference type="InterPro" id="IPR013096">
    <property type="entry name" value="Cupin_2"/>
</dbReference>
<dbReference type="CDD" id="cd02209">
    <property type="entry name" value="cupin_XRE_C"/>
    <property type="match status" value="1"/>
</dbReference>
<reference evidence="3" key="1">
    <citation type="journal article" date="2014" name="Front. Microbiol.">
        <title>High frequency of phylogenetically diverse reductive dehalogenase-homologous genes in deep subseafloor sedimentary metagenomes.</title>
        <authorList>
            <person name="Kawai M."/>
            <person name="Futagami T."/>
            <person name="Toyoda A."/>
            <person name="Takaki Y."/>
            <person name="Nishi S."/>
            <person name="Hori S."/>
            <person name="Arai W."/>
            <person name="Tsubouchi T."/>
            <person name="Morono Y."/>
            <person name="Uchiyama I."/>
            <person name="Ito T."/>
            <person name="Fujiyama A."/>
            <person name="Inagaki F."/>
            <person name="Takami H."/>
        </authorList>
    </citation>
    <scope>NUCLEOTIDE SEQUENCE</scope>
    <source>
        <strain evidence="3">Expedition CK06-06</strain>
    </source>
</reference>
<dbReference type="Pfam" id="PF07883">
    <property type="entry name" value="Cupin_2"/>
    <property type="match status" value="1"/>
</dbReference>
<feature type="domain" description="Cupin type-2" evidence="2">
    <location>
        <begin position="43"/>
        <end position="109"/>
    </location>
</feature>
<dbReference type="InterPro" id="IPR011051">
    <property type="entry name" value="RmlC_Cupin_sf"/>
</dbReference>
<dbReference type="EMBL" id="BARS01015503">
    <property type="protein sequence ID" value="GAF91191.1"/>
    <property type="molecule type" value="Genomic_DNA"/>
</dbReference>
<accession>X0TVH4</accession>
<dbReference type="SUPFAM" id="SSF51182">
    <property type="entry name" value="RmlC-like cupins"/>
    <property type="match status" value="1"/>
</dbReference>
<dbReference type="InterPro" id="IPR014710">
    <property type="entry name" value="RmlC-like_jellyroll"/>
</dbReference>
<dbReference type="GO" id="GO:0046872">
    <property type="term" value="F:metal ion binding"/>
    <property type="evidence" value="ECO:0007669"/>
    <property type="project" value="UniProtKB-KW"/>
</dbReference>
<dbReference type="Gene3D" id="2.60.120.10">
    <property type="entry name" value="Jelly Rolls"/>
    <property type="match status" value="1"/>
</dbReference>
<keyword evidence="1" id="KW-0479">Metal-binding</keyword>
<dbReference type="InterPro" id="IPR051610">
    <property type="entry name" value="GPI/OXD"/>
</dbReference>
<proteinExistence type="predicted"/>
<organism evidence="3">
    <name type="scientific">marine sediment metagenome</name>
    <dbReference type="NCBI Taxonomy" id="412755"/>
    <lineage>
        <taxon>unclassified sequences</taxon>
        <taxon>metagenomes</taxon>
        <taxon>ecological metagenomes</taxon>
    </lineage>
</organism>
<evidence type="ECO:0000259" key="2">
    <source>
        <dbReference type="Pfam" id="PF07883"/>
    </source>
</evidence>
<dbReference type="AlphaFoldDB" id="X0TVH4"/>
<comment type="caution">
    <text evidence="3">The sequence shown here is derived from an EMBL/GenBank/DDBJ whole genome shotgun (WGS) entry which is preliminary data.</text>
</comment>
<evidence type="ECO:0000313" key="3">
    <source>
        <dbReference type="EMBL" id="GAF91191.1"/>
    </source>
</evidence>
<gene>
    <name evidence="3" type="ORF">S01H1_25644</name>
</gene>
<dbReference type="PANTHER" id="PTHR35848">
    <property type="entry name" value="OXALATE-BINDING PROTEIN"/>
    <property type="match status" value="1"/>
</dbReference>
<name>X0TVH4_9ZZZZ</name>
<protein>
    <recommendedName>
        <fullName evidence="2">Cupin type-2 domain-containing protein</fullName>
    </recommendedName>
</protein>
<evidence type="ECO:0000256" key="1">
    <source>
        <dbReference type="ARBA" id="ARBA00022723"/>
    </source>
</evidence>
<sequence length="120" mass="13966">MMVTKMNDEVIFIKKGDEKIKTERPGKIYRLMVKSNKMETIIAELDPDTESKWFQHNGEELHLVLQGKVEYIVGEKSYRLSEGDILWHRSNVKHRAKNIGSEKVKYITIGTPPSFAWSMI</sequence>